<dbReference type="Proteomes" id="UP000000547">
    <property type="component" value="Chromosome"/>
</dbReference>
<protein>
    <submittedName>
        <fullName evidence="1">Uncharacterized protein</fullName>
    </submittedName>
</protein>
<evidence type="ECO:0000313" key="2">
    <source>
        <dbReference type="EMBL" id="AAZ28229.1"/>
    </source>
</evidence>
<organism evidence="1 3">
    <name type="scientific">Colwellia psychrerythraea (strain 34H / ATCC BAA-681)</name>
    <name type="common">Vibrio psychroerythus</name>
    <dbReference type="NCBI Taxonomy" id="167879"/>
    <lineage>
        <taxon>Bacteria</taxon>
        <taxon>Pseudomonadati</taxon>
        <taxon>Pseudomonadota</taxon>
        <taxon>Gammaproteobacteria</taxon>
        <taxon>Alteromonadales</taxon>
        <taxon>Colwelliaceae</taxon>
        <taxon>Colwellia</taxon>
    </lineage>
</organism>
<name>Q48AV7_COLP3</name>
<proteinExistence type="predicted"/>
<dbReference type="HOGENOM" id="CLU_3402941_0_0_6"/>
<dbReference type="EMBL" id="CP000083">
    <property type="protein sequence ID" value="AAZ24658.1"/>
    <property type="molecule type" value="Genomic_DNA"/>
</dbReference>
<sequence>MRANLNSLTIWKADINIGIYITNTVSRCCL</sequence>
<dbReference type="KEGG" id="cps:CPS_0051"/>
<evidence type="ECO:0000313" key="3">
    <source>
        <dbReference type="Proteomes" id="UP000000547"/>
    </source>
</evidence>
<dbReference type="EMBL" id="CP000083">
    <property type="protein sequence ID" value="AAZ28229.1"/>
    <property type="molecule type" value="Genomic_DNA"/>
</dbReference>
<gene>
    <name evidence="1" type="ordered locus">CPS_0036</name>
    <name evidence="2" type="ordered locus">CPS_0051</name>
</gene>
<dbReference type="KEGG" id="cps:CPS_0036"/>
<evidence type="ECO:0000313" key="1">
    <source>
        <dbReference type="EMBL" id="AAZ24658.1"/>
    </source>
</evidence>
<reference evidence="1" key="1">
    <citation type="journal article" date="2005" name="Proc. Natl. Acad. Sci. U.S.A.">
        <title>The psychrophilic lifestyle as revealed by the genome sequence of Colwellia psychrerythraea 34H through genomic and proteomic analyses.</title>
        <authorList>
            <person name="Methe B.A."/>
            <person name="Nelson K.E."/>
            <person name="Deming J.W."/>
            <person name="Momen B."/>
            <person name="Melamud E."/>
            <person name="Zhang X."/>
            <person name="Moult J."/>
            <person name="Madupu R."/>
            <person name="Nelson W.C."/>
            <person name="Dodson R.J."/>
            <person name="Brinkac L.M."/>
            <person name="Daugherty S.C."/>
            <person name="Durkin A.S."/>
            <person name="DeBoy R.T."/>
            <person name="Kolonay J.F."/>
            <person name="Sullivan S.A."/>
            <person name="Zhou L."/>
            <person name="Davidsen T.M."/>
            <person name="Wu M."/>
            <person name="Huston A.L."/>
            <person name="Lewis M."/>
            <person name="Weaver B."/>
            <person name="Weidman J.F."/>
            <person name="Khouri H."/>
            <person name="Utterback T.R."/>
            <person name="Feldblyum T.V."/>
            <person name="Fraser C.M."/>
        </authorList>
    </citation>
    <scope>NUCLEOTIDE SEQUENCE [LARGE SCALE GENOMIC DNA]</scope>
    <source>
        <strain evidence="1">34H</strain>
    </source>
</reference>
<dbReference type="AlphaFoldDB" id="Q48AV7"/>
<accession>Q48AV7</accession>